<reference evidence="4" key="1">
    <citation type="journal article" date="2014" name="Nat. Commun.">
        <title>Genomic adaptations of the halophilic Dead Sea filamentous fungus Eurotium rubrum.</title>
        <authorList>
            <person name="Kis-Papo T."/>
            <person name="Weig A.R."/>
            <person name="Riley R."/>
            <person name="Persoh D."/>
            <person name="Salamov A."/>
            <person name="Sun H."/>
            <person name="Lipzen A."/>
            <person name="Wasser S.P."/>
            <person name="Rambold G."/>
            <person name="Grigoriev I.V."/>
            <person name="Nevo E."/>
        </authorList>
    </citation>
    <scope>NUCLEOTIDE SEQUENCE [LARGE SCALE GENOMIC DNA]</scope>
    <source>
        <strain evidence="4">CBS 135680</strain>
    </source>
</reference>
<name>A0A017S2V7_ASPRC</name>
<dbReference type="GeneID" id="63694598"/>
<gene>
    <name evidence="3" type="ORF">EURHEDRAFT_381913</name>
</gene>
<evidence type="ECO:0000313" key="4">
    <source>
        <dbReference type="Proteomes" id="UP000019804"/>
    </source>
</evidence>
<proteinExistence type="predicted"/>
<dbReference type="Gene3D" id="3.30.60.30">
    <property type="match status" value="1"/>
</dbReference>
<organism evidence="3 4">
    <name type="scientific">Aspergillus ruber (strain CBS 135680)</name>
    <dbReference type="NCBI Taxonomy" id="1388766"/>
    <lineage>
        <taxon>Eukaryota</taxon>
        <taxon>Fungi</taxon>
        <taxon>Dikarya</taxon>
        <taxon>Ascomycota</taxon>
        <taxon>Pezizomycotina</taxon>
        <taxon>Eurotiomycetes</taxon>
        <taxon>Eurotiomycetidae</taxon>
        <taxon>Eurotiales</taxon>
        <taxon>Aspergillaceae</taxon>
        <taxon>Aspergillus</taxon>
        <taxon>Aspergillus subgen. Aspergillus</taxon>
    </lineage>
</organism>
<dbReference type="HOGENOM" id="CLU_1767696_0_0_1"/>
<evidence type="ECO:0000256" key="2">
    <source>
        <dbReference type="SAM" id="SignalP"/>
    </source>
</evidence>
<protein>
    <recommendedName>
        <fullName evidence="5">Kazal-like domain-containing protein</fullName>
    </recommendedName>
</protein>
<feature type="compositionally biased region" description="Basic residues" evidence="1">
    <location>
        <begin position="122"/>
        <end position="132"/>
    </location>
</feature>
<evidence type="ECO:0000256" key="1">
    <source>
        <dbReference type="SAM" id="MobiDB-lite"/>
    </source>
</evidence>
<dbReference type="AlphaFoldDB" id="A0A017S2V7"/>
<evidence type="ECO:0000313" key="3">
    <source>
        <dbReference type="EMBL" id="EYE90495.1"/>
    </source>
</evidence>
<feature type="signal peptide" evidence="2">
    <location>
        <begin position="1"/>
        <end position="15"/>
    </location>
</feature>
<dbReference type="Proteomes" id="UP000019804">
    <property type="component" value="Unassembled WGS sequence"/>
</dbReference>
<evidence type="ECO:0008006" key="5">
    <source>
        <dbReference type="Google" id="ProtNLM"/>
    </source>
</evidence>
<feature type="compositionally biased region" description="Acidic residues" evidence="1">
    <location>
        <begin position="95"/>
        <end position="105"/>
    </location>
</feature>
<keyword evidence="2" id="KW-0732">Signal</keyword>
<dbReference type="RefSeq" id="XP_040634185.1">
    <property type="nucleotide sequence ID" value="XM_040779474.1"/>
</dbReference>
<dbReference type="EMBL" id="KK088458">
    <property type="protein sequence ID" value="EYE90495.1"/>
    <property type="molecule type" value="Genomic_DNA"/>
</dbReference>
<feature type="region of interest" description="Disordered" evidence="1">
    <location>
        <begin position="88"/>
        <end position="147"/>
    </location>
</feature>
<sequence>MQLILVTLLLSLSLAITVPSFEEAPAAEETIISPNSCAGVCDELSYSICGKNADGAFTIFDNACLLRKANCDGLSFVQVPREECSDTQVIRNYDSDDEEKDSDNDDALKTVNHPYRPPKGSLGKKKGHKKGNKKDNSKGKKKGKKIW</sequence>
<feature type="chain" id="PRO_5012587831" description="Kazal-like domain-containing protein" evidence="2">
    <location>
        <begin position="16"/>
        <end position="147"/>
    </location>
</feature>
<keyword evidence="4" id="KW-1185">Reference proteome</keyword>
<accession>A0A017S2V7</accession>
<dbReference type="OrthoDB" id="192611at2759"/>